<dbReference type="EMBL" id="JACMSC010000002">
    <property type="protein sequence ID" value="KAG6534680.1"/>
    <property type="molecule type" value="Genomic_DNA"/>
</dbReference>
<sequence>MTTLTVREVVCYSVQLQLSDSMSTPAKQARAEATMREMGLAAAMDTRISGWHVKGINGGQRRRIIICVELLTRSSLLFLDEPTSGLDSAAAYHVIRRIARLARRERMTVVAAVHQPGSEVFDLFDRLGLLAYGSTVFFDPAPVATED</sequence>
<evidence type="ECO:0000313" key="5">
    <source>
        <dbReference type="Proteomes" id="UP000734854"/>
    </source>
</evidence>
<dbReference type="Gene3D" id="3.40.50.300">
    <property type="entry name" value="P-loop containing nucleotide triphosphate hydrolases"/>
    <property type="match status" value="1"/>
</dbReference>
<name>A0A8J5I3L3_ZINOF</name>
<reference evidence="4 5" key="1">
    <citation type="submission" date="2020-08" db="EMBL/GenBank/DDBJ databases">
        <title>Plant Genome Project.</title>
        <authorList>
            <person name="Zhang R.-G."/>
        </authorList>
    </citation>
    <scope>NUCLEOTIDE SEQUENCE [LARGE SCALE GENOMIC DNA]</scope>
    <source>
        <tissue evidence="4">Rhizome</tissue>
    </source>
</reference>
<comment type="caution">
    <text evidence="4">The sequence shown here is derived from an EMBL/GenBank/DDBJ whole genome shotgun (WGS) entry which is preliminary data.</text>
</comment>
<dbReference type="GO" id="GO:0016887">
    <property type="term" value="F:ATP hydrolysis activity"/>
    <property type="evidence" value="ECO:0007669"/>
    <property type="project" value="InterPro"/>
</dbReference>
<evidence type="ECO:0000259" key="3">
    <source>
        <dbReference type="Pfam" id="PF00005"/>
    </source>
</evidence>
<dbReference type="GO" id="GO:0005524">
    <property type="term" value="F:ATP binding"/>
    <property type="evidence" value="ECO:0007669"/>
    <property type="project" value="InterPro"/>
</dbReference>
<dbReference type="Pfam" id="PF00005">
    <property type="entry name" value="ABC_tran"/>
    <property type="match status" value="1"/>
</dbReference>
<gene>
    <name evidence="4" type="ORF">ZIOFF_008583</name>
</gene>
<comment type="similarity">
    <text evidence="1">Belongs to the ABC transporter superfamily. ABCG family. Eye pigment precursor importer (TC 3.A.1.204) subfamily.</text>
</comment>
<evidence type="ECO:0000256" key="2">
    <source>
        <dbReference type="ARBA" id="ARBA00022448"/>
    </source>
</evidence>
<dbReference type="PANTHER" id="PTHR48042">
    <property type="entry name" value="ABC TRANSPORTER G FAMILY MEMBER 11"/>
    <property type="match status" value="1"/>
</dbReference>
<feature type="domain" description="ABC transporter" evidence="3">
    <location>
        <begin position="5"/>
        <end position="84"/>
    </location>
</feature>
<keyword evidence="2" id="KW-0813">Transport</keyword>
<evidence type="ECO:0000256" key="1">
    <source>
        <dbReference type="ARBA" id="ARBA00005814"/>
    </source>
</evidence>
<dbReference type="InterPro" id="IPR003439">
    <property type="entry name" value="ABC_transporter-like_ATP-bd"/>
</dbReference>
<dbReference type="SUPFAM" id="SSF52540">
    <property type="entry name" value="P-loop containing nucleoside triphosphate hydrolases"/>
    <property type="match status" value="1"/>
</dbReference>
<proteinExistence type="inferred from homology"/>
<dbReference type="PANTHER" id="PTHR48042:SF19">
    <property type="entry name" value="OS09G0472100 PROTEIN"/>
    <property type="match status" value="1"/>
</dbReference>
<dbReference type="InterPro" id="IPR052215">
    <property type="entry name" value="Plant_ABCG"/>
</dbReference>
<dbReference type="AlphaFoldDB" id="A0A8J5I3L3"/>
<evidence type="ECO:0000313" key="4">
    <source>
        <dbReference type="EMBL" id="KAG6534680.1"/>
    </source>
</evidence>
<dbReference type="Proteomes" id="UP000734854">
    <property type="component" value="Unassembled WGS sequence"/>
</dbReference>
<accession>A0A8J5I3L3</accession>
<dbReference type="InterPro" id="IPR027417">
    <property type="entry name" value="P-loop_NTPase"/>
</dbReference>
<protein>
    <recommendedName>
        <fullName evidence="3">ABC transporter domain-containing protein</fullName>
    </recommendedName>
</protein>
<organism evidence="4 5">
    <name type="scientific">Zingiber officinale</name>
    <name type="common">Ginger</name>
    <name type="synonym">Amomum zingiber</name>
    <dbReference type="NCBI Taxonomy" id="94328"/>
    <lineage>
        <taxon>Eukaryota</taxon>
        <taxon>Viridiplantae</taxon>
        <taxon>Streptophyta</taxon>
        <taxon>Embryophyta</taxon>
        <taxon>Tracheophyta</taxon>
        <taxon>Spermatophyta</taxon>
        <taxon>Magnoliopsida</taxon>
        <taxon>Liliopsida</taxon>
        <taxon>Zingiberales</taxon>
        <taxon>Zingiberaceae</taxon>
        <taxon>Zingiber</taxon>
    </lineage>
</organism>
<keyword evidence="5" id="KW-1185">Reference proteome</keyword>